<proteinExistence type="predicted"/>
<dbReference type="AlphaFoldDB" id="A0A1R3IVV3"/>
<evidence type="ECO:0000313" key="1">
    <source>
        <dbReference type="EMBL" id="OMO86712.1"/>
    </source>
</evidence>
<name>A0A1R3IVV3_COCAP</name>
<keyword evidence="2" id="KW-1185">Reference proteome</keyword>
<comment type="caution">
    <text evidence="1">The sequence shown here is derived from an EMBL/GenBank/DDBJ whole genome shotgun (WGS) entry which is preliminary data.</text>
</comment>
<organism evidence="1 2">
    <name type="scientific">Corchorus capsularis</name>
    <name type="common">Jute</name>
    <dbReference type="NCBI Taxonomy" id="210143"/>
    <lineage>
        <taxon>Eukaryota</taxon>
        <taxon>Viridiplantae</taxon>
        <taxon>Streptophyta</taxon>
        <taxon>Embryophyta</taxon>
        <taxon>Tracheophyta</taxon>
        <taxon>Spermatophyta</taxon>
        <taxon>Magnoliopsida</taxon>
        <taxon>eudicotyledons</taxon>
        <taxon>Gunneridae</taxon>
        <taxon>Pentapetalae</taxon>
        <taxon>rosids</taxon>
        <taxon>malvids</taxon>
        <taxon>Malvales</taxon>
        <taxon>Malvaceae</taxon>
        <taxon>Grewioideae</taxon>
        <taxon>Apeibeae</taxon>
        <taxon>Corchorus</taxon>
    </lineage>
</organism>
<dbReference type="EMBL" id="AWWV01009408">
    <property type="protein sequence ID" value="OMO86712.1"/>
    <property type="molecule type" value="Genomic_DNA"/>
</dbReference>
<sequence>FENHRHNRTYPKVPAFVSTASRPVDCIGFRKRGGESVQTP</sequence>
<accession>A0A1R3IVV3</accession>
<dbReference type="Gramene" id="OMO86712">
    <property type="protein sequence ID" value="OMO86712"/>
    <property type="gene ID" value="CCACVL1_09518"/>
</dbReference>
<reference evidence="1 2" key="1">
    <citation type="submission" date="2013-09" db="EMBL/GenBank/DDBJ databases">
        <title>Corchorus capsularis genome sequencing.</title>
        <authorList>
            <person name="Alam M."/>
            <person name="Haque M.S."/>
            <person name="Islam M.S."/>
            <person name="Emdad E.M."/>
            <person name="Islam M.M."/>
            <person name="Ahmed B."/>
            <person name="Halim A."/>
            <person name="Hossen Q.M.M."/>
            <person name="Hossain M.Z."/>
            <person name="Ahmed R."/>
            <person name="Khan M.M."/>
            <person name="Islam R."/>
            <person name="Rashid M.M."/>
            <person name="Khan S.A."/>
            <person name="Rahman M.S."/>
            <person name="Alam M."/>
        </authorList>
    </citation>
    <scope>NUCLEOTIDE SEQUENCE [LARGE SCALE GENOMIC DNA]</scope>
    <source>
        <strain evidence="2">cv. CVL-1</strain>
        <tissue evidence="1">Whole seedling</tissue>
    </source>
</reference>
<gene>
    <name evidence="1" type="ORF">CCACVL1_09518</name>
</gene>
<evidence type="ECO:0000313" key="2">
    <source>
        <dbReference type="Proteomes" id="UP000188268"/>
    </source>
</evidence>
<protein>
    <submittedName>
        <fullName evidence="1">Uncharacterized protein</fullName>
    </submittedName>
</protein>
<feature type="non-terminal residue" evidence="1">
    <location>
        <position position="1"/>
    </location>
</feature>
<dbReference type="Proteomes" id="UP000188268">
    <property type="component" value="Unassembled WGS sequence"/>
</dbReference>